<dbReference type="InterPro" id="IPR019111">
    <property type="entry name" value="PRESA_N"/>
</dbReference>
<dbReference type="EMBL" id="KQ234222">
    <property type="protein sequence ID" value="KMZ81911.1"/>
    <property type="molecule type" value="Genomic_DNA"/>
</dbReference>
<organism evidence="3 4">
    <name type="scientific">Plasmodium vivax India VII</name>
    <dbReference type="NCBI Taxonomy" id="1077284"/>
    <lineage>
        <taxon>Eukaryota</taxon>
        <taxon>Sar</taxon>
        <taxon>Alveolata</taxon>
        <taxon>Apicomplexa</taxon>
        <taxon>Aconoidasida</taxon>
        <taxon>Haemosporida</taxon>
        <taxon>Plasmodiidae</taxon>
        <taxon>Plasmodium</taxon>
        <taxon>Plasmodium (Plasmodium)</taxon>
    </lineage>
</organism>
<gene>
    <name evidence="3" type="ORF">PVIIG_02960</name>
</gene>
<reference evidence="3 4" key="1">
    <citation type="submission" date="2011-08" db="EMBL/GenBank/DDBJ databases">
        <title>The Genome Sequence of Plasmodium vivax India VII.</title>
        <authorList>
            <consortium name="The Broad Institute Genome Sequencing Platform"/>
            <consortium name="The Broad Institute Genome Sequencing Center for Infectious Disease"/>
            <person name="Neafsey D."/>
            <person name="Carlton J."/>
            <person name="Barnwell J."/>
            <person name="Collins W."/>
            <person name="Escalante A."/>
            <person name="Mullikin J."/>
            <person name="Saul A."/>
            <person name="Guigo R."/>
            <person name="Camara F."/>
            <person name="Young S.K."/>
            <person name="Zeng Q."/>
            <person name="Gargeya S."/>
            <person name="Fitzgerald M."/>
            <person name="Haas B."/>
            <person name="Abouelleil A."/>
            <person name="Alvarado L."/>
            <person name="Arachchi H.M."/>
            <person name="Berlin A."/>
            <person name="Brown A."/>
            <person name="Chapman S.B."/>
            <person name="Chen Z."/>
            <person name="Dunbar C."/>
            <person name="Freedman E."/>
            <person name="Gearin G."/>
            <person name="Gellesch M."/>
            <person name="Goldberg J."/>
            <person name="Griggs A."/>
            <person name="Gujja S."/>
            <person name="Heiman D."/>
            <person name="Howarth C."/>
            <person name="Larson L."/>
            <person name="Lui A."/>
            <person name="MacDonald P.J.P."/>
            <person name="Montmayeur A."/>
            <person name="Murphy C."/>
            <person name="Neiman D."/>
            <person name="Pearson M."/>
            <person name="Priest M."/>
            <person name="Roberts A."/>
            <person name="Saif S."/>
            <person name="Shea T."/>
            <person name="Shenoy N."/>
            <person name="Sisk P."/>
            <person name="Stolte C."/>
            <person name="Sykes S."/>
            <person name="Wortman J."/>
            <person name="Nusbaum C."/>
            <person name="Birren B."/>
        </authorList>
    </citation>
    <scope>NUCLEOTIDE SEQUENCE [LARGE SCALE GENOMIC DNA]</scope>
    <source>
        <strain evidence="3 4">India VII</strain>
    </source>
</reference>
<name>A0A0J9SH50_PLAVI</name>
<evidence type="ECO:0000313" key="3">
    <source>
        <dbReference type="EMBL" id="KMZ81911.1"/>
    </source>
</evidence>
<dbReference type="InterPro" id="IPR044885">
    <property type="entry name" value="PRESA_N_sf"/>
</dbReference>
<sequence length="228" mass="26083">MFVRARAAFSLFVLSSATLATCSAFPNGHMVRPLAVGAPARKLAELAHGTKKRDPSSAKRCSKRAAHEHTAEALSIDSDDDDFASSEISKLESLIESNSFKLFIKNKSMNTQLRDYNGILSDNRNEMMKKLAKKLTTLASRHGFPEKEKEKLLNECKEATNHAFKLLEDYYKIVLNRYSNRCIALRKNFQVDLWTYVLLWEKAILNKERKWCDTFTRRVSKYKKGAPK</sequence>
<keyword evidence="1" id="KW-0732">Signal</keyword>
<dbReference type="Gene3D" id="6.10.280.180">
    <property type="entry name" value="Plasmodium RESA, N-terminal helical domain"/>
    <property type="match status" value="1"/>
</dbReference>
<dbReference type="Proteomes" id="UP000053562">
    <property type="component" value="Unassembled WGS sequence"/>
</dbReference>
<evidence type="ECO:0000259" key="2">
    <source>
        <dbReference type="Pfam" id="PF09687"/>
    </source>
</evidence>
<feature type="signal peptide" evidence="1">
    <location>
        <begin position="1"/>
        <end position="24"/>
    </location>
</feature>
<feature type="domain" description="Plasmodium RESA N-terminal" evidence="2">
    <location>
        <begin position="97"/>
        <end position="211"/>
    </location>
</feature>
<dbReference type="OrthoDB" id="10380135at2759"/>
<evidence type="ECO:0000256" key="1">
    <source>
        <dbReference type="SAM" id="SignalP"/>
    </source>
</evidence>
<protein>
    <submittedName>
        <fullName evidence="3">RAD protein (Pv-fam-e)</fullName>
    </submittedName>
</protein>
<accession>A0A0J9SH50</accession>
<evidence type="ECO:0000313" key="4">
    <source>
        <dbReference type="Proteomes" id="UP000053562"/>
    </source>
</evidence>
<dbReference type="Pfam" id="PF09687">
    <property type="entry name" value="PRESAN"/>
    <property type="match status" value="1"/>
</dbReference>
<feature type="chain" id="PRO_5005322267" evidence="1">
    <location>
        <begin position="25"/>
        <end position="228"/>
    </location>
</feature>
<proteinExistence type="predicted"/>
<dbReference type="AlphaFoldDB" id="A0A0J9SH50"/>